<evidence type="ECO:0000259" key="7">
    <source>
        <dbReference type="Pfam" id="PF02931"/>
    </source>
</evidence>
<feature type="transmembrane region" description="Helical" evidence="5">
    <location>
        <begin position="270"/>
        <end position="291"/>
    </location>
</feature>
<dbReference type="InterPro" id="IPR006201">
    <property type="entry name" value="Neur_channel"/>
</dbReference>
<keyword evidence="9" id="KW-1185">Reference proteome</keyword>
<dbReference type="CDD" id="cd18989">
    <property type="entry name" value="LGIC_ECD_cation"/>
    <property type="match status" value="1"/>
</dbReference>
<dbReference type="Gene3D" id="2.70.170.10">
    <property type="entry name" value="Neurotransmitter-gated ion-channel ligand-binding domain"/>
    <property type="match status" value="1"/>
</dbReference>
<dbReference type="Pfam" id="PF02931">
    <property type="entry name" value="Neur_chan_LBD"/>
    <property type="match status" value="1"/>
</dbReference>
<dbReference type="AlphaFoldDB" id="A0A7R8USG0"/>
<gene>
    <name evidence="8" type="ORF">HERILL_LOCUS9000</name>
</gene>
<evidence type="ECO:0000313" key="8">
    <source>
        <dbReference type="EMBL" id="CAD7086208.1"/>
    </source>
</evidence>
<keyword evidence="2 5" id="KW-0812">Transmembrane</keyword>
<dbReference type="Gene3D" id="1.20.58.390">
    <property type="entry name" value="Neurotransmitter-gated ion-channel transmembrane domain"/>
    <property type="match status" value="1"/>
</dbReference>
<dbReference type="PANTHER" id="PTHR18945">
    <property type="entry name" value="NEUROTRANSMITTER GATED ION CHANNEL"/>
    <property type="match status" value="1"/>
</dbReference>
<dbReference type="GO" id="GO:0005230">
    <property type="term" value="F:extracellular ligand-gated monoatomic ion channel activity"/>
    <property type="evidence" value="ECO:0007669"/>
    <property type="project" value="InterPro"/>
</dbReference>
<evidence type="ECO:0000256" key="4">
    <source>
        <dbReference type="ARBA" id="ARBA00023136"/>
    </source>
</evidence>
<evidence type="ECO:0000313" key="9">
    <source>
        <dbReference type="Proteomes" id="UP000594454"/>
    </source>
</evidence>
<dbReference type="SUPFAM" id="SSF90112">
    <property type="entry name" value="Neurotransmitter-gated ion-channel transmembrane pore"/>
    <property type="match status" value="1"/>
</dbReference>
<evidence type="ECO:0000256" key="2">
    <source>
        <dbReference type="ARBA" id="ARBA00022692"/>
    </source>
</evidence>
<evidence type="ECO:0000256" key="1">
    <source>
        <dbReference type="ARBA" id="ARBA00004141"/>
    </source>
</evidence>
<dbReference type="PRINTS" id="PR00252">
    <property type="entry name" value="NRIONCHANNEL"/>
</dbReference>
<organism evidence="8 9">
    <name type="scientific">Hermetia illucens</name>
    <name type="common">Black soldier fly</name>
    <dbReference type="NCBI Taxonomy" id="343691"/>
    <lineage>
        <taxon>Eukaryota</taxon>
        <taxon>Metazoa</taxon>
        <taxon>Ecdysozoa</taxon>
        <taxon>Arthropoda</taxon>
        <taxon>Hexapoda</taxon>
        <taxon>Insecta</taxon>
        <taxon>Pterygota</taxon>
        <taxon>Neoptera</taxon>
        <taxon>Endopterygota</taxon>
        <taxon>Diptera</taxon>
        <taxon>Brachycera</taxon>
        <taxon>Stratiomyomorpha</taxon>
        <taxon>Stratiomyidae</taxon>
        <taxon>Hermetiinae</taxon>
        <taxon>Hermetia</taxon>
    </lineage>
</organism>
<dbReference type="GO" id="GO:0004888">
    <property type="term" value="F:transmembrane signaling receptor activity"/>
    <property type="evidence" value="ECO:0007669"/>
    <property type="project" value="InterPro"/>
</dbReference>
<protein>
    <recommendedName>
        <fullName evidence="7">Neurotransmitter-gated ion-channel ligand-binding domain-containing protein</fullName>
    </recommendedName>
</protein>
<dbReference type="InterPro" id="IPR006202">
    <property type="entry name" value="Neur_chan_lig-bd"/>
</dbReference>
<dbReference type="GO" id="GO:0016020">
    <property type="term" value="C:membrane"/>
    <property type="evidence" value="ECO:0007669"/>
    <property type="project" value="UniProtKB-SubCell"/>
</dbReference>
<feature type="signal peptide" evidence="6">
    <location>
        <begin position="1"/>
        <end position="21"/>
    </location>
</feature>
<sequence length="446" mass="50614">MRTLPLVLYLQLIFIWESSESISCDVNSKNTEARLQQQLLCSYDKSIRPVGNSKNRTTVKVKMFVKSFEYDDVEGKLTINSWLSLRWTDEHLKWNAKDFDNIGTTNIHSDDIWMPDLALYNSKTTQFSETCTSSHCIVYSNGAVSCIPPCSHEAICRSNYKYWPFDTQNCSLHLGSWVHKGEEIDYQTLMSGIERSKLQHNEWKIVNTYVKKNPGNYSCCPDETYPSLHYTFIIERHSASEQAFILAPAMILVALNLISLWLSPTCSERIIICIVSLFSHFIFIQQLSWLVPKNGEIVPNAILFFRDSLVISAVLILNTVILRGLLSTEATTPIWVKNLTESLKNNTIGNAVFSKPYLINRTPLNNDSGADDASNLIEGGGAETVAQAAANNKTEDSTSIWVTTVRIIDILLFIILLVVYFFMLVSWIPEEYEFKGKINAELLDDD</sequence>
<dbReference type="EMBL" id="LR899011">
    <property type="protein sequence ID" value="CAD7086208.1"/>
    <property type="molecule type" value="Genomic_DNA"/>
</dbReference>
<accession>A0A7R8USG0</accession>
<keyword evidence="4 5" id="KW-0472">Membrane</keyword>
<dbReference type="InterPro" id="IPR036719">
    <property type="entry name" value="Neuro-gated_channel_TM_sf"/>
</dbReference>
<feature type="chain" id="PRO_5030818147" description="Neurotransmitter-gated ion-channel ligand-binding domain-containing protein" evidence="6">
    <location>
        <begin position="22"/>
        <end position="446"/>
    </location>
</feature>
<evidence type="ECO:0000256" key="6">
    <source>
        <dbReference type="SAM" id="SignalP"/>
    </source>
</evidence>
<dbReference type="InterPro" id="IPR038050">
    <property type="entry name" value="Neuro_actylchol_rec"/>
</dbReference>
<keyword evidence="6" id="KW-0732">Signal</keyword>
<feature type="domain" description="Neurotransmitter-gated ion-channel ligand-binding" evidence="7">
    <location>
        <begin position="33"/>
        <end position="237"/>
    </location>
</feature>
<dbReference type="FunFam" id="2.70.170.10:FF:000028">
    <property type="entry name" value="AcetylCholine Receptor"/>
    <property type="match status" value="1"/>
</dbReference>
<dbReference type="OMA" id="CCPNDTY"/>
<dbReference type="InParanoid" id="A0A7R8USG0"/>
<dbReference type="Proteomes" id="UP000594454">
    <property type="component" value="Chromosome 3"/>
</dbReference>
<comment type="subcellular location">
    <subcellularLocation>
        <location evidence="1">Membrane</location>
        <topology evidence="1">Multi-pass membrane protein</topology>
    </subcellularLocation>
</comment>
<feature type="transmembrane region" description="Helical" evidence="5">
    <location>
        <begin position="297"/>
        <end position="317"/>
    </location>
</feature>
<dbReference type="InterPro" id="IPR036734">
    <property type="entry name" value="Neur_chan_lig-bd_sf"/>
</dbReference>
<evidence type="ECO:0000256" key="5">
    <source>
        <dbReference type="SAM" id="Phobius"/>
    </source>
</evidence>
<dbReference type="OrthoDB" id="410315at2759"/>
<keyword evidence="3 5" id="KW-1133">Transmembrane helix</keyword>
<feature type="transmembrane region" description="Helical" evidence="5">
    <location>
        <begin position="407"/>
        <end position="428"/>
    </location>
</feature>
<dbReference type="SUPFAM" id="SSF63712">
    <property type="entry name" value="Nicotinic receptor ligand binding domain-like"/>
    <property type="match status" value="1"/>
</dbReference>
<evidence type="ECO:0000256" key="3">
    <source>
        <dbReference type="ARBA" id="ARBA00022989"/>
    </source>
</evidence>
<reference evidence="8 9" key="1">
    <citation type="submission" date="2020-11" db="EMBL/GenBank/DDBJ databases">
        <authorList>
            <person name="Wallbank WR R."/>
            <person name="Pardo Diaz C."/>
            <person name="Kozak K."/>
            <person name="Martin S."/>
            <person name="Jiggins C."/>
            <person name="Moest M."/>
            <person name="Warren A I."/>
            <person name="Generalovic N T."/>
            <person name="Byers J.R.P. K."/>
            <person name="Montejo-Kovacevich G."/>
            <person name="Yen C E."/>
        </authorList>
    </citation>
    <scope>NUCLEOTIDE SEQUENCE [LARGE SCALE GENOMIC DNA]</scope>
</reference>
<proteinExistence type="predicted"/>
<feature type="transmembrane region" description="Helical" evidence="5">
    <location>
        <begin position="243"/>
        <end position="263"/>
    </location>
</feature>
<name>A0A7R8USG0_HERIL</name>